<dbReference type="InterPro" id="IPR050861">
    <property type="entry name" value="Dihydroxyacetone_Kinase"/>
</dbReference>
<reference evidence="5 6" key="1">
    <citation type="submission" date="2014-02" db="EMBL/GenBank/DDBJ databases">
        <title>Genome sequence of Brachybacterium phenoliresistens strain W13A50.</title>
        <authorList>
            <person name="Wang X."/>
        </authorList>
    </citation>
    <scope>NUCLEOTIDE SEQUENCE [LARGE SCALE GENOMIC DNA]</scope>
    <source>
        <strain evidence="5 6">W13A50</strain>
    </source>
</reference>
<name>Z9JUR2_9MICO</name>
<dbReference type="InterPro" id="IPR012737">
    <property type="entry name" value="DhaK_L_YcgS"/>
</dbReference>
<feature type="region of interest" description="Disordered" evidence="3">
    <location>
        <begin position="168"/>
        <end position="187"/>
    </location>
</feature>
<dbReference type="AlphaFoldDB" id="Z9JUR2"/>
<sequence length="225" mass="22796">MIAMADALTALTPSDLAAWLRRSSTLLAEHVSALNELDAAIGDADHGSNMKRGFAAVVTALDAEEFADIPALMKKVGMTLVSSVGGASGPLYGTFFLRLGTSQPGATQLDAADLLAALRAGVGGIEQRGKATVGEKTMLDAWAPALDAFEQASTGEDASDLAAAVRAGAEGAEQGREATTPLQASKGRASYLGERSIGHVDPGAASTALLWQALAETVAGQEGSA</sequence>
<dbReference type="PANTHER" id="PTHR28629">
    <property type="entry name" value="TRIOKINASE/FMN CYCLASE"/>
    <property type="match status" value="1"/>
</dbReference>
<dbReference type="PATRIC" id="fig|396014.3.peg.1309"/>
<evidence type="ECO:0000259" key="4">
    <source>
        <dbReference type="PROSITE" id="PS51480"/>
    </source>
</evidence>
<evidence type="ECO:0000256" key="3">
    <source>
        <dbReference type="SAM" id="MobiDB-lite"/>
    </source>
</evidence>
<keyword evidence="1" id="KW-0808">Transferase</keyword>
<organism evidence="5 6">
    <name type="scientific">Brachybacterium phenoliresistens</name>
    <dbReference type="NCBI Taxonomy" id="396014"/>
    <lineage>
        <taxon>Bacteria</taxon>
        <taxon>Bacillati</taxon>
        <taxon>Actinomycetota</taxon>
        <taxon>Actinomycetes</taxon>
        <taxon>Micrococcales</taxon>
        <taxon>Dermabacteraceae</taxon>
        <taxon>Brachybacterium</taxon>
    </lineage>
</organism>
<dbReference type="Gene3D" id="1.25.40.340">
    <property type="match status" value="1"/>
</dbReference>
<dbReference type="PANTHER" id="PTHR28629:SF4">
    <property type="entry name" value="TRIOKINASE_FMN CYCLASE"/>
    <property type="match status" value="1"/>
</dbReference>
<dbReference type="Proteomes" id="UP000023067">
    <property type="component" value="Unassembled WGS sequence"/>
</dbReference>
<evidence type="ECO:0000256" key="1">
    <source>
        <dbReference type="ARBA" id="ARBA00022679"/>
    </source>
</evidence>
<protein>
    <submittedName>
        <fullName evidence="5">Dihydroxyacetone kinase</fullName>
    </submittedName>
</protein>
<dbReference type="GO" id="GO:0005829">
    <property type="term" value="C:cytosol"/>
    <property type="evidence" value="ECO:0007669"/>
    <property type="project" value="TreeGrafter"/>
</dbReference>
<evidence type="ECO:0000313" key="6">
    <source>
        <dbReference type="Proteomes" id="UP000023067"/>
    </source>
</evidence>
<evidence type="ECO:0000256" key="2">
    <source>
        <dbReference type="ARBA" id="ARBA00022777"/>
    </source>
</evidence>
<dbReference type="InterPro" id="IPR036117">
    <property type="entry name" value="DhaL_dom_sf"/>
</dbReference>
<evidence type="ECO:0000313" key="5">
    <source>
        <dbReference type="EMBL" id="EWS81783.1"/>
    </source>
</evidence>
<dbReference type="PROSITE" id="PS51480">
    <property type="entry name" value="DHAL"/>
    <property type="match status" value="1"/>
</dbReference>
<gene>
    <name evidence="5" type="ORF">BF93_14810</name>
</gene>
<dbReference type="GO" id="GO:0019563">
    <property type="term" value="P:glycerol catabolic process"/>
    <property type="evidence" value="ECO:0007669"/>
    <property type="project" value="TreeGrafter"/>
</dbReference>
<accession>Z9JUR2</accession>
<dbReference type="Pfam" id="PF02734">
    <property type="entry name" value="Dak2"/>
    <property type="match status" value="1"/>
</dbReference>
<dbReference type="STRING" id="396014.BF93_14810"/>
<dbReference type="HOGENOM" id="CLU_066424_2_0_11"/>
<dbReference type="InterPro" id="IPR004007">
    <property type="entry name" value="DhaL_dom"/>
</dbReference>
<dbReference type="eggNOG" id="COG1461">
    <property type="taxonomic scope" value="Bacteria"/>
</dbReference>
<dbReference type="GO" id="GO:0004371">
    <property type="term" value="F:glycerone kinase activity"/>
    <property type="evidence" value="ECO:0007669"/>
    <property type="project" value="InterPro"/>
</dbReference>
<comment type="caution">
    <text evidence="5">The sequence shown here is derived from an EMBL/GenBank/DDBJ whole genome shotgun (WGS) entry which is preliminary data.</text>
</comment>
<keyword evidence="2 5" id="KW-0418">Kinase</keyword>
<dbReference type="SUPFAM" id="SSF101473">
    <property type="entry name" value="DhaL-like"/>
    <property type="match status" value="1"/>
</dbReference>
<proteinExistence type="predicted"/>
<dbReference type="EMBL" id="JDYK01000005">
    <property type="protein sequence ID" value="EWS81783.1"/>
    <property type="molecule type" value="Genomic_DNA"/>
</dbReference>
<dbReference type="NCBIfam" id="TIGR02365">
    <property type="entry name" value="dha_L_ycgS"/>
    <property type="match status" value="1"/>
</dbReference>
<feature type="domain" description="DhaL" evidence="4">
    <location>
        <begin position="14"/>
        <end position="216"/>
    </location>
</feature>
<dbReference type="FunFam" id="1.25.40.340:FF:000002">
    <property type="entry name" value="Dihydroxyacetone kinase, L subunit"/>
    <property type="match status" value="1"/>
</dbReference>
<keyword evidence="6" id="KW-1185">Reference proteome</keyword>
<dbReference type="SMART" id="SM01120">
    <property type="entry name" value="Dak2"/>
    <property type="match status" value="1"/>
</dbReference>